<comment type="similarity">
    <text evidence="1">Belongs to the short-chain dehydrogenases/reductases (SDR) family.</text>
</comment>
<evidence type="ECO:0000313" key="5">
    <source>
        <dbReference type="Proteomes" id="UP000194632"/>
    </source>
</evidence>
<reference evidence="4 5" key="1">
    <citation type="submission" date="2017-05" db="EMBL/GenBank/DDBJ databases">
        <title>Biotechnological potential of actinobacteria isolated from South African environments.</title>
        <authorList>
            <person name="Le Roes-Hill M."/>
            <person name="Prins A."/>
            <person name="Durrell K.A."/>
        </authorList>
    </citation>
    <scope>NUCLEOTIDE SEQUENCE [LARGE SCALE GENOMIC DNA]</scope>
    <source>
        <strain evidence="4">BS2</strain>
    </source>
</reference>
<organism evidence="4 5">
    <name type="scientific">Gordonia lacunae</name>
    <dbReference type="NCBI Taxonomy" id="417102"/>
    <lineage>
        <taxon>Bacteria</taxon>
        <taxon>Bacillati</taxon>
        <taxon>Actinomycetota</taxon>
        <taxon>Actinomycetes</taxon>
        <taxon>Mycobacteriales</taxon>
        <taxon>Gordoniaceae</taxon>
        <taxon>Gordonia</taxon>
    </lineage>
</organism>
<dbReference type="GO" id="GO:0030497">
    <property type="term" value="P:fatty acid elongation"/>
    <property type="evidence" value="ECO:0007669"/>
    <property type="project" value="TreeGrafter"/>
</dbReference>
<protein>
    <submittedName>
        <fullName evidence="4">Short chain dehydrogenase</fullName>
    </submittedName>
</protein>
<gene>
    <name evidence="4" type="ORF">CA982_19975</name>
</gene>
<keyword evidence="5" id="KW-1185">Reference proteome</keyword>
<dbReference type="PANTHER" id="PTHR42760">
    <property type="entry name" value="SHORT-CHAIN DEHYDROGENASES/REDUCTASES FAMILY MEMBER"/>
    <property type="match status" value="1"/>
</dbReference>
<keyword evidence="2" id="KW-0560">Oxidoreductase</keyword>
<dbReference type="AlphaFoldDB" id="A0A243Q5W5"/>
<dbReference type="GO" id="GO:0016616">
    <property type="term" value="F:oxidoreductase activity, acting on the CH-OH group of donors, NAD or NADP as acceptor"/>
    <property type="evidence" value="ECO:0007669"/>
    <property type="project" value="TreeGrafter"/>
</dbReference>
<comment type="caution">
    <text evidence="4">The sequence shown here is derived from an EMBL/GenBank/DDBJ whole genome shotgun (WGS) entry which is preliminary data.</text>
</comment>
<dbReference type="Pfam" id="PF13561">
    <property type="entry name" value="adh_short_C2"/>
    <property type="match status" value="1"/>
</dbReference>
<sequence length="279" mass="29274">MTGVDVNGTHAPGRALSPLATPPAEISGHDLLLGKKVVVTAAAGTGIGFASARRALLEGADVLLSDWHERRLGEAAEKLAAEFPDRTVAQRTCNVQATAEVDALIADAATELGRIDVLVNNAGLGGETPVAEMTDEEWDRVLDITLTGTFRATRAALRYFGSVEHNGVIVNNASVLGWRAQRGQAHYAAAKAGVMALTRCSALEAADVGVRINAIAPSIAKHPFLAKVTSDDLLDELASREAYGRAAEVWEVAATVAMLASDYTTYLTGEVVSISSQRA</sequence>
<dbReference type="PANTHER" id="PTHR42760:SF40">
    <property type="entry name" value="3-OXOACYL-[ACYL-CARRIER-PROTEIN] REDUCTASE, CHLOROPLASTIC"/>
    <property type="match status" value="1"/>
</dbReference>
<evidence type="ECO:0000256" key="1">
    <source>
        <dbReference type="ARBA" id="ARBA00006484"/>
    </source>
</evidence>
<dbReference type="Proteomes" id="UP000194632">
    <property type="component" value="Unassembled WGS sequence"/>
</dbReference>
<feature type="region of interest" description="Disordered" evidence="3">
    <location>
        <begin position="1"/>
        <end position="21"/>
    </location>
</feature>
<dbReference type="InterPro" id="IPR036291">
    <property type="entry name" value="NAD(P)-bd_dom_sf"/>
</dbReference>
<evidence type="ECO:0000256" key="3">
    <source>
        <dbReference type="SAM" id="MobiDB-lite"/>
    </source>
</evidence>
<dbReference type="CDD" id="cd05233">
    <property type="entry name" value="SDR_c"/>
    <property type="match status" value="1"/>
</dbReference>
<dbReference type="PRINTS" id="PR00081">
    <property type="entry name" value="GDHRDH"/>
</dbReference>
<dbReference type="STRING" id="417102.CA982_19975"/>
<dbReference type="FunFam" id="3.40.50.720:FF:000084">
    <property type="entry name" value="Short-chain dehydrogenase reductase"/>
    <property type="match status" value="1"/>
</dbReference>
<dbReference type="OrthoDB" id="9803333at2"/>
<dbReference type="RefSeq" id="WP_086536998.1">
    <property type="nucleotide sequence ID" value="NZ_NGFO01000027.1"/>
</dbReference>
<dbReference type="SUPFAM" id="SSF51735">
    <property type="entry name" value="NAD(P)-binding Rossmann-fold domains"/>
    <property type="match status" value="1"/>
</dbReference>
<proteinExistence type="inferred from homology"/>
<accession>A0A243Q5W5</accession>
<dbReference type="NCBIfam" id="NF005880">
    <property type="entry name" value="PRK07831.1"/>
    <property type="match status" value="1"/>
</dbReference>
<dbReference type="PRINTS" id="PR00080">
    <property type="entry name" value="SDRFAMILY"/>
</dbReference>
<dbReference type="EMBL" id="NGFO01000027">
    <property type="protein sequence ID" value="OUC76806.1"/>
    <property type="molecule type" value="Genomic_DNA"/>
</dbReference>
<evidence type="ECO:0000256" key="2">
    <source>
        <dbReference type="ARBA" id="ARBA00023002"/>
    </source>
</evidence>
<dbReference type="Gene3D" id="3.40.50.720">
    <property type="entry name" value="NAD(P)-binding Rossmann-like Domain"/>
    <property type="match status" value="1"/>
</dbReference>
<name>A0A243Q5W5_9ACTN</name>
<dbReference type="InterPro" id="IPR002347">
    <property type="entry name" value="SDR_fam"/>
</dbReference>
<evidence type="ECO:0000313" key="4">
    <source>
        <dbReference type="EMBL" id="OUC76806.1"/>
    </source>
</evidence>